<feature type="region of interest" description="Disordered" evidence="7">
    <location>
        <begin position="17"/>
        <end position="152"/>
    </location>
</feature>
<dbReference type="InterPro" id="IPR007829">
    <property type="entry name" value="TM2"/>
</dbReference>
<organism evidence="11 12">
    <name type="scientific">Prymnesium parvum</name>
    <name type="common">Toxic golden alga</name>
    <dbReference type="NCBI Taxonomy" id="97485"/>
    <lineage>
        <taxon>Eukaryota</taxon>
        <taxon>Haptista</taxon>
        <taxon>Haptophyta</taxon>
        <taxon>Prymnesiophyceae</taxon>
        <taxon>Prymnesiales</taxon>
        <taxon>Prymnesiaceae</taxon>
        <taxon>Prymnesium</taxon>
    </lineage>
</organism>
<dbReference type="Pfam" id="PF00226">
    <property type="entry name" value="DnaJ"/>
    <property type="match status" value="1"/>
</dbReference>
<feature type="compositionally biased region" description="Basic and acidic residues" evidence="7">
    <location>
        <begin position="86"/>
        <end position="95"/>
    </location>
</feature>
<evidence type="ECO:0000313" key="12">
    <source>
        <dbReference type="Proteomes" id="UP001515480"/>
    </source>
</evidence>
<comment type="function">
    <text evidence="1">May function as a co-chaperone.</text>
</comment>
<feature type="transmembrane region" description="Helical" evidence="8">
    <location>
        <begin position="389"/>
        <end position="410"/>
    </location>
</feature>
<evidence type="ECO:0000256" key="8">
    <source>
        <dbReference type="SAM" id="Phobius"/>
    </source>
</evidence>
<dbReference type="SUPFAM" id="SSF46565">
    <property type="entry name" value="Chaperone J-domain"/>
    <property type="match status" value="1"/>
</dbReference>
<evidence type="ECO:0000256" key="5">
    <source>
        <dbReference type="ARBA" id="ARBA00022989"/>
    </source>
</evidence>
<evidence type="ECO:0000256" key="4">
    <source>
        <dbReference type="ARBA" id="ARBA00022692"/>
    </source>
</evidence>
<feature type="domain" description="J" evidence="10">
    <location>
        <begin position="485"/>
        <end position="559"/>
    </location>
</feature>
<feature type="compositionally biased region" description="Acidic residues" evidence="7">
    <location>
        <begin position="48"/>
        <end position="58"/>
    </location>
</feature>
<accession>A0AB34IPE0</accession>
<feature type="transmembrane region" description="Helical" evidence="8">
    <location>
        <begin position="184"/>
        <end position="200"/>
    </location>
</feature>
<comment type="caution">
    <text evidence="11">The sequence shown here is derived from an EMBL/GenBank/DDBJ whole genome shotgun (WGS) entry which is preliminary data.</text>
</comment>
<dbReference type="CDD" id="cd06257">
    <property type="entry name" value="DnaJ"/>
    <property type="match status" value="1"/>
</dbReference>
<evidence type="ECO:0000256" key="9">
    <source>
        <dbReference type="SAM" id="SignalP"/>
    </source>
</evidence>
<comment type="subcellular location">
    <subcellularLocation>
        <location evidence="2">Membrane</location>
        <topology evidence="2">Multi-pass membrane protein</topology>
    </subcellularLocation>
</comment>
<keyword evidence="12" id="KW-1185">Reference proteome</keyword>
<evidence type="ECO:0000256" key="7">
    <source>
        <dbReference type="SAM" id="MobiDB-lite"/>
    </source>
</evidence>
<evidence type="ECO:0000313" key="11">
    <source>
        <dbReference type="EMBL" id="KAL1503403.1"/>
    </source>
</evidence>
<keyword evidence="6 8" id="KW-0472">Membrane</keyword>
<dbReference type="Proteomes" id="UP001515480">
    <property type="component" value="Unassembled WGS sequence"/>
</dbReference>
<keyword evidence="5 8" id="KW-1133">Transmembrane helix</keyword>
<name>A0AB34IPE0_PRYPA</name>
<feature type="compositionally biased region" description="Basic and acidic residues" evidence="7">
    <location>
        <begin position="59"/>
        <end position="79"/>
    </location>
</feature>
<sequence>MRARLCCALVAASLLPAPAERPPRPQLRPHTPRAPAPRGAALLAAAADEWEAEWEEWEAEGRREAEGEVEERGEGRGEVQGEGEVEERGEGRGEVEGEGEVEATGEVEVEGKGEVEKGDVELEGKREVEGKGEGEKGEVEKGEGEVEGKGGLSLRSAARLERGEAARRGAAEARADWRRVLCAYLLWLLFPLTGLHHLYLGRNRAALLASVSCGHFGVGWLCDALCLPRYAAELARAQARCTPPAPPPPARLRAAQSLCSQLLLGVWFFYHASRLLPRHVSPHAVSCLSGASAAVAVWLSATGSLSAWAASVWALLPVVCSGLASVAFSILLSVEWPHPAAARDTPSLRLKPAMLPLLVGVGVANLMAPHCNAMRKEKFIHVPRRSWKLGVVVAVASTCFWLAVLAGWLMRVPTEVSIDGKSATVDAWRLLSATSCVLRPDRLYTFFRQGLREPACLKRELAINKCFDWDIFDTRWMSVGLTLKEAYQALNVKPAASIREIKMAHHRIALANHPDKVRNLGGADAAEAADKFMKVQRAFETIMESRKPRHSTSSGPSRE</sequence>
<evidence type="ECO:0000256" key="1">
    <source>
        <dbReference type="ARBA" id="ARBA00002080"/>
    </source>
</evidence>
<feature type="transmembrane region" description="Helical" evidence="8">
    <location>
        <begin position="313"/>
        <end position="332"/>
    </location>
</feature>
<feature type="compositionally biased region" description="Acidic residues" evidence="7">
    <location>
        <begin position="96"/>
        <end position="108"/>
    </location>
</feature>
<dbReference type="SMART" id="SM00271">
    <property type="entry name" value="DnaJ"/>
    <property type="match status" value="1"/>
</dbReference>
<dbReference type="GO" id="GO:0016020">
    <property type="term" value="C:membrane"/>
    <property type="evidence" value="ECO:0007669"/>
    <property type="project" value="UniProtKB-SubCell"/>
</dbReference>
<dbReference type="AlphaFoldDB" id="A0AB34IPE0"/>
<keyword evidence="9" id="KW-0732">Signal</keyword>
<keyword evidence="4 8" id="KW-0812">Transmembrane</keyword>
<evidence type="ECO:0000259" key="10">
    <source>
        <dbReference type="PROSITE" id="PS50076"/>
    </source>
</evidence>
<dbReference type="PRINTS" id="PR00625">
    <property type="entry name" value="JDOMAIN"/>
</dbReference>
<dbReference type="EMBL" id="JBGBPQ010000022">
    <property type="protein sequence ID" value="KAL1503403.1"/>
    <property type="molecule type" value="Genomic_DNA"/>
</dbReference>
<dbReference type="InterPro" id="IPR036869">
    <property type="entry name" value="J_dom_sf"/>
</dbReference>
<proteinExistence type="predicted"/>
<protein>
    <recommendedName>
        <fullName evidence="3">DnaJ homolog subfamily C member 22</fullName>
    </recommendedName>
</protein>
<dbReference type="Pfam" id="PF05154">
    <property type="entry name" value="TM2"/>
    <property type="match status" value="1"/>
</dbReference>
<feature type="compositionally biased region" description="Basic and acidic residues" evidence="7">
    <location>
        <begin position="109"/>
        <end position="148"/>
    </location>
</feature>
<dbReference type="PROSITE" id="PS50076">
    <property type="entry name" value="DNAJ_2"/>
    <property type="match status" value="1"/>
</dbReference>
<dbReference type="PANTHER" id="PTHR44733">
    <property type="entry name" value="DNAJ HOMOLOG SUBFAMILY C MEMBER 22"/>
    <property type="match status" value="1"/>
</dbReference>
<feature type="transmembrane region" description="Helical" evidence="8">
    <location>
        <begin position="352"/>
        <end position="368"/>
    </location>
</feature>
<reference evidence="11 12" key="1">
    <citation type="journal article" date="2024" name="Science">
        <title>Giant polyketide synthase enzymes in the biosynthesis of giant marine polyether toxins.</title>
        <authorList>
            <person name="Fallon T.R."/>
            <person name="Shende V.V."/>
            <person name="Wierzbicki I.H."/>
            <person name="Pendleton A.L."/>
            <person name="Watervoot N.F."/>
            <person name="Auber R.P."/>
            <person name="Gonzalez D.J."/>
            <person name="Wisecaver J.H."/>
            <person name="Moore B.S."/>
        </authorList>
    </citation>
    <scope>NUCLEOTIDE SEQUENCE [LARGE SCALE GENOMIC DNA]</scope>
    <source>
        <strain evidence="11 12">12B1</strain>
    </source>
</reference>
<dbReference type="PANTHER" id="PTHR44733:SF1">
    <property type="entry name" value="DNAJ HOMOLOG SUBFAMILY C MEMBER 22"/>
    <property type="match status" value="1"/>
</dbReference>
<feature type="signal peptide" evidence="9">
    <location>
        <begin position="1"/>
        <end position="19"/>
    </location>
</feature>
<gene>
    <name evidence="11" type="ORF">AB1Y20_011454</name>
</gene>
<feature type="chain" id="PRO_5044258464" description="DnaJ homolog subfamily C member 22" evidence="9">
    <location>
        <begin position="20"/>
        <end position="559"/>
    </location>
</feature>
<evidence type="ECO:0000256" key="3">
    <source>
        <dbReference type="ARBA" id="ARBA00020945"/>
    </source>
</evidence>
<evidence type="ECO:0000256" key="2">
    <source>
        <dbReference type="ARBA" id="ARBA00004141"/>
    </source>
</evidence>
<dbReference type="InterPro" id="IPR001623">
    <property type="entry name" value="DnaJ_domain"/>
</dbReference>
<evidence type="ECO:0000256" key="6">
    <source>
        <dbReference type="ARBA" id="ARBA00023136"/>
    </source>
</evidence>
<dbReference type="Gene3D" id="1.10.287.110">
    <property type="entry name" value="DnaJ domain"/>
    <property type="match status" value="1"/>
</dbReference>
<feature type="compositionally biased region" description="Low complexity" evidence="7">
    <location>
        <begin position="38"/>
        <end position="47"/>
    </location>
</feature>